<feature type="compositionally biased region" description="Polar residues" evidence="1">
    <location>
        <begin position="1"/>
        <end position="16"/>
    </location>
</feature>
<evidence type="ECO:0000313" key="2">
    <source>
        <dbReference type="EMBL" id="KAB2588406.1"/>
    </source>
</evidence>
<keyword evidence="3" id="KW-1185">Reference proteome</keyword>
<feature type="region of interest" description="Disordered" evidence="1">
    <location>
        <begin position="1"/>
        <end position="61"/>
    </location>
</feature>
<evidence type="ECO:0000256" key="1">
    <source>
        <dbReference type="SAM" id="MobiDB-lite"/>
    </source>
</evidence>
<protein>
    <submittedName>
        <fullName evidence="2">DUF721 domain-containing protein</fullName>
    </submittedName>
</protein>
<evidence type="ECO:0000313" key="3">
    <source>
        <dbReference type="Proteomes" id="UP000326907"/>
    </source>
</evidence>
<dbReference type="AlphaFoldDB" id="A0A5N5ECS2"/>
<reference evidence="2 3" key="1">
    <citation type="submission" date="2019-09" db="EMBL/GenBank/DDBJ databases">
        <authorList>
            <person name="Liu P."/>
        </authorList>
    </citation>
    <scope>NUCLEOTIDE SEQUENCE [LARGE SCALE GENOMIC DNA]</scope>
    <source>
        <strain evidence="2 3">TRM68085</strain>
    </source>
</reference>
<sequence length="287" mass="31177">MTEVNTPANQPRTAPESSGADLARIALNQARQAAKQRGASEARAPRRHRTSPVRREGREPSGFAAVLQTLMTDRAWELPAAGGTVLDRWPHIAATVAPQLPDHVQAVAFYPETGQLDLLPESPAYATQLRLISARIITAANETTGTGTVRTIRVLPSGTAPADRPVRYVPPLPAPTVPQAGEVATDGYREAIAAHRATWNTTRQHTNPKVRAAAERQLRERIREPKENFADGRQALEELRTKAAAQQRVRPSDVSRARALQRLAAERAGLTSITPAAAVPQRVRRTA</sequence>
<comment type="caution">
    <text evidence="2">The sequence shown here is derived from an EMBL/GenBank/DDBJ whole genome shotgun (WGS) entry which is preliminary data.</text>
</comment>
<dbReference type="Proteomes" id="UP000326907">
    <property type="component" value="Unassembled WGS sequence"/>
</dbReference>
<proteinExistence type="predicted"/>
<dbReference type="Pfam" id="PF05258">
    <property type="entry name" value="DciA"/>
    <property type="match status" value="1"/>
</dbReference>
<dbReference type="EMBL" id="VYUA01000050">
    <property type="protein sequence ID" value="KAB2588406.1"/>
    <property type="molecule type" value="Genomic_DNA"/>
</dbReference>
<accession>A0A5N5ECS2</accession>
<gene>
    <name evidence="2" type="ORF">F5983_32735</name>
</gene>
<name>A0A5N5ECS2_9ACTN</name>
<dbReference type="InterPro" id="IPR007922">
    <property type="entry name" value="DciA-like"/>
</dbReference>
<dbReference type="RefSeq" id="WP_151513489.1">
    <property type="nucleotide sequence ID" value="NZ_VYUA01000050.1"/>
</dbReference>
<organism evidence="2 3">
    <name type="scientific">Streptomyces arboris</name>
    <dbReference type="NCBI Taxonomy" id="2600619"/>
    <lineage>
        <taxon>Bacteria</taxon>
        <taxon>Bacillati</taxon>
        <taxon>Actinomycetota</taxon>
        <taxon>Actinomycetes</taxon>
        <taxon>Kitasatosporales</taxon>
        <taxon>Streptomycetaceae</taxon>
        <taxon>Streptomyces</taxon>
    </lineage>
</organism>